<dbReference type="GO" id="GO:0016790">
    <property type="term" value="F:thiolester hydrolase activity"/>
    <property type="evidence" value="ECO:0007669"/>
    <property type="project" value="InterPro"/>
</dbReference>
<organism evidence="3 4">
    <name type="scientific">Williamsia sterculiae</name>
    <dbReference type="NCBI Taxonomy" id="1344003"/>
    <lineage>
        <taxon>Bacteria</taxon>
        <taxon>Bacillati</taxon>
        <taxon>Actinomycetota</taxon>
        <taxon>Actinomycetes</taxon>
        <taxon>Mycobacteriales</taxon>
        <taxon>Nocardiaceae</taxon>
        <taxon>Williamsia</taxon>
    </lineage>
</organism>
<dbReference type="Gene3D" id="3.10.129.10">
    <property type="entry name" value="Hotdog Thioesterase"/>
    <property type="match status" value="1"/>
</dbReference>
<dbReference type="Proteomes" id="UP000186218">
    <property type="component" value="Unassembled WGS sequence"/>
</dbReference>
<dbReference type="SUPFAM" id="SSF54637">
    <property type="entry name" value="Thioesterase/thiol ester dehydrase-isomerase"/>
    <property type="match status" value="2"/>
</dbReference>
<dbReference type="InterPro" id="IPR002864">
    <property type="entry name" value="Acyl-ACP_thioesterase_NHD"/>
</dbReference>
<dbReference type="OrthoDB" id="5242854at2"/>
<reference evidence="3 4" key="1">
    <citation type="submission" date="2017-01" db="EMBL/GenBank/DDBJ databases">
        <authorList>
            <person name="Mah S.A."/>
            <person name="Swanson W.J."/>
            <person name="Moy G.W."/>
            <person name="Vacquier V.D."/>
        </authorList>
    </citation>
    <scope>NUCLEOTIDE SEQUENCE [LARGE SCALE GENOMIC DNA]</scope>
    <source>
        <strain evidence="3 4">CPCC 203464</strain>
    </source>
</reference>
<dbReference type="InterPro" id="IPR029069">
    <property type="entry name" value="HotDog_dom_sf"/>
</dbReference>
<dbReference type="InterPro" id="IPR049427">
    <property type="entry name" value="Acyl-ACP_TE_C"/>
</dbReference>
<name>A0A1N7GPC0_9NOCA</name>
<accession>A0A1N7GPC0</accession>
<dbReference type="Pfam" id="PF01643">
    <property type="entry name" value="Acyl-ACP_TE"/>
    <property type="match status" value="1"/>
</dbReference>
<dbReference type="STRING" id="1344003.SAMN05445060_2960"/>
<dbReference type="Pfam" id="PF20791">
    <property type="entry name" value="Acyl-ACP_TE_C"/>
    <property type="match status" value="1"/>
</dbReference>
<evidence type="ECO:0000313" key="4">
    <source>
        <dbReference type="Proteomes" id="UP000186218"/>
    </source>
</evidence>
<evidence type="ECO:0000313" key="3">
    <source>
        <dbReference type="EMBL" id="SIS14435.1"/>
    </source>
</evidence>
<gene>
    <name evidence="3" type="ORF">SAMN05445060_2960</name>
</gene>
<protein>
    <submittedName>
        <fullName evidence="3">Acyl-ACP thioesterase</fullName>
    </submittedName>
</protein>
<sequence length="270" mass="31056">MSERLPGSRFYEATYRIRTGDVDQEMRVRLDTVARYLQDIANDNLEATPFHDTDPFWIVRRTVIDVIEPIGWPGNVTLQRWCGGLSTRWTNMRVSIRADHETNRFNPEPRPAGRIETEAFWILVNEKGMPTRLSDEGFDLLAEMTHEHRLKWKTMHPDPLPEAGELSDLAPEDREHILRSTDFDAFKHLNNAAYWAAVEDELQSHADLVAGPHRAVIEYLRPIVPGVRIILRRRREAHRLLIWMLIGDNEGGQQVAATVSITDLRAAPTP</sequence>
<feature type="domain" description="Acyl-ACP thioesterase N-terminal hotdog" evidence="1">
    <location>
        <begin position="11"/>
        <end position="136"/>
    </location>
</feature>
<dbReference type="AlphaFoldDB" id="A0A1N7GPC0"/>
<feature type="domain" description="Acyl-ACP thioesterase-like C-terminal" evidence="2">
    <location>
        <begin position="175"/>
        <end position="234"/>
    </location>
</feature>
<proteinExistence type="predicted"/>
<keyword evidence="4" id="KW-1185">Reference proteome</keyword>
<evidence type="ECO:0000259" key="1">
    <source>
        <dbReference type="Pfam" id="PF01643"/>
    </source>
</evidence>
<dbReference type="GO" id="GO:0006633">
    <property type="term" value="P:fatty acid biosynthetic process"/>
    <property type="evidence" value="ECO:0007669"/>
    <property type="project" value="InterPro"/>
</dbReference>
<evidence type="ECO:0000259" key="2">
    <source>
        <dbReference type="Pfam" id="PF20791"/>
    </source>
</evidence>
<dbReference type="EMBL" id="FTNT01000009">
    <property type="protein sequence ID" value="SIS14435.1"/>
    <property type="molecule type" value="Genomic_DNA"/>
</dbReference>
<dbReference type="RefSeq" id="WP_143690407.1">
    <property type="nucleotide sequence ID" value="NZ_FTNT01000009.1"/>
</dbReference>